<accession>A0A4R1BYJ6</accession>
<feature type="domain" description="Endonuclease/exonuclease/phosphatase" evidence="2">
    <location>
        <begin position="90"/>
        <end position="336"/>
    </location>
</feature>
<dbReference type="Gene3D" id="3.60.10.10">
    <property type="entry name" value="Endonuclease/exonuclease/phosphatase"/>
    <property type="match status" value="1"/>
</dbReference>
<evidence type="ECO:0000313" key="4">
    <source>
        <dbReference type="Proteomes" id="UP000295453"/>
    </source>
</evidence>
<keyword evidence="1" id="KW-0812">Transmembrane</keyword>
<protein>
    <recommendedName>
        <fullName evidence="2">Endonuclease/exonuclease/phosphatase domain-containing protein</fullName>
    </recommendedName>
</protein>
<dbReference type="InterPro" id="IPR036691">
    <property type="entry name" value="Endo/exonu/phosph_ase_sf"/>
</dbReference>
<dbReference type="GO" id="GO:0003824">
    <property type="term" value="F:catalytic activity"/>
    <property type="evidence" value="ECO:0007669"/>
    <property type="project" value="InterPro"/>
</dbReference>
<dbReference type="SUPFAM" id="SSF56219">
    <property type="entry name" value="DNase I-like"/>
    <property type="match status" value="1"/>
</dbReference>
<feature type="transmembrane region" description="Helical" evidence="1">
    <location>
        <begin position="39"/>
        <end position="58"/>
    </location>
</feature>
<reference evidence="3 4" key="1">
    <citation type="submission" date="2019-03" db="EMBL/GenBank/DDBJ databases">
        <authorList>
            <person name="Kim M.K.M."/>
        </authorList>
    </citation>
    <scope>NUCLEOTIDE SEQUENCE [LARGE SCALE GENOMIC DNA]</scope>
    <source>
        <strain evidence="3 4">18JY15-6</strain>
    </source>
</reference>
<gene>
    <name evidence="3" type="ORF">EPD65_12795</name>
</gene>
<dbReference type="EMBL" id="SJZJ01000023">
    <property type="protein sequence ID" value="TCJ22415.1"/>
    <property type="molecule type" value="Genomic_DNA"/>
</dbReference>
<keyword evidence="1" id="KW-1133">Transmembrane helix</keyword>
<proteinExistence type="predicted"/>
<name>A0A4R1BYJ6_9ACTN</name>
<comment type="caution">
    <text evidence="3">The sequence shown here is derived from an EMBL/GenBank/DDBJ whole genome shotgun (WGS) entry which is preliminary data.</text>
</comment>
<dbReference type="AlphaFoldDB" id="A0A4R1BYJ6"/>
<dbReference type="Proteomes" id="UP000295453">
    <property type="component" value="Unassembled WGS sequence"/>
</dbReference>
<dbReference type="InterPro" id="IPR002591">
    <property type="entry name" value="Phosphodiest/P_Trfase"/>
</dbReference>
<organism evidence="3 4">
    <name type="scientific">Nocardioides jejuensis</name>
    <dbReference type="NCBI Taxonomy" id="2502782"/>
    <lineage>
        <taxon>Bacteria</taxon>
        <taxon>Bacillati</taxon>
        <taxon>Actinomycetota</taxon>
        <taxon>Actinomycetes</taxon>
        <taxon>Propionibacteriales</taxon>
        <taxon>Nocardioidaceae</taxon>
        <taxon>Nocardioides</taxon>
    </lineage>
</organism>
<keyword evidence="1" id="KW-0472">Membrane</keyword>
<dbReference type="InterPro" id="IPR017850">
    <property type="entry name" value="Alkaline_phosphatase_core_sf"/>
</dbReference>
<sequence>MIASTARVLAVIHFAPTYDSQVTGVILGTTDPSRARRTAGVIAATVVLALVVTALLVLRCGGLHGTQRADRAEHASDSISRLGSTRWRMATFNVLGSGHTDGPGADTTGYPSAKVRMGNTVEILKREGLSIVGFQEMRLDQYDEFNDLTGTGWDVWPERPTNTTVFAQRHIANTLAWRTSTWKAVRQEYAQIRYINDESTVNYPVVWLKNRVTGQTVIAANFHNVSDKFTDEIAGGSVKRRAEEVGDEIALANRLRAENPDVPILFSGDFNERETFFCRIAAATALRAANGGWATSTGCQPPSAPLPVDWLLGTTPATFSGWTRLRDSLVKQTTDHPVVIAQVAVPPAVDVTAPVDHVVLVSLEGVRSKTIAALGASASGFNRLRKYGASTLNARTVERTTSLSNVTSMLTGRPVSTSIGGHGVVDGTSATTVHQTAGRYVASVMDLVHDRGLRTALFTNDPRAAILDRSWNAANGASDLNWTNNGRDKISTYGYYARPGGTAGALYRSLVGSSPAAFTYGQLSLADDVGHASGFSSDAYRSAVIQVSKQVNQIVDAIDANPVLAGHTLLIVAGEHGGSGTSHLSHDVLANVRVPLFVRGPGVPKGADLYAMNPNYVDPGSGIPGYHGGQPIRPAMIADLATAVLTLPAVPGSTMNTQQNFTVFGAP</sequence>
<dbReference type="Gene3D" id="3.40.720.10">
    <property type="entry name" value="Alkaline Phosphatase, subunit A"/>
    <property type="match status" value="1"/>
</dbReference>
<evidence type="ECO:0000313" key="3">
    <source>
        <dbReference type="EMBL" id="TCJ22415.1"/>
    </source>
</evidence>
<evidence type="ECO:0000259" key="2">
    <source>
        <dbReference type="Pfam" id="PF03372"/>
    </source>
</evidence>
<keyword evidence="4" id="KW-1185">Reference proteome</keyword>
<evidence type="ECO:0000256" key="1">
    <source>
        <dbReference type="SAM" id="Phobius"/>
    </source>
</evidence>
<dbReference type="InterPro" id="IPR005135">
    <property type="entry name" value="Endo/exonuclease/phosphatase"/>
</dbReference>
<dbReference type="Pfam" id="PF01663">
    <property type="entry name" value="Phosphodiest"/>
    <property type="match status" value="1"/>
</dbReference>
<dbReference type="Pfam" id="PF03372">
    <property type="entry name" value="Exo_endo_phos"/>
    <property type="match status" value="1"/>
</dbReference>
<dbReference type="SUPFAM" id="SSF53649">
    <property type="entry name" value="Alkaline phosphatase-like"/>
    <property type="match status" value="1"/>
</dbReference>
<dbReference type="OrthoDB" id="279982at2"/>